<keyword evidence="3" id="KW-1185">Reference proteome</keyword>
<dbReference type="Proteomes" id="UP000013827">
    <property type="component" value="Unassembled WGS sequence"/>
</dbReference>
<organism evidence="2 3">
    <name type="scientific">Emiliania huxleyi (strain CCMP1516)</name>
    <dbReference type="NCBI Taxonomy" id="280463"/>
    <lineage>
        <taxon>Eukaryota</taxon>
        <taxon>Haptista</taxon>
        <taxon>Haptophyta</taxon>
        <taxon>Prymnesiophyceae</taxon>
        <taxon>Isochrysidales</taxon>
        <taxon>Noelaerhabdaceae</taxon>
        <taxon>Emiliania</taxon>
    </lineage>
</organism>
<dbReference type="GeneID" id="17259623"/>
<dbReference type="RefSeq" id="XP_005765916.1">
    <property type="nucleotide sequence ID" value="XM_005765859.1"/>
</dbReference>
<proteinExistence type="predicted"/>
<dbReference type="EnsemblProtists" id="EOD13487">
    <property type="protein sequence ID" value="EOD13487"/>
    <property type="gene ID" value="EMIHUDRAFT_212566"/>
</dbReference>
<evidence type="ECO:0000313" key="3">
    <source>
        <dbReference type="Proteomes" id="UP000013827"/>
    </source>
</evidence>
<sequence length="189" mass="20072">MILLSRGVPAPKLLLKLALAKYDASAALSDPSLDTSGHGASVEALLTRGVLRHESLRQPHIGAGRSGPSSRRFALPLRWACGTISGPLRDPLRDRDASDCAVPRRADADPQLRPRRGRERERCRPSAGRSETVPAPVGRRDLPKHAGWLAVESSRLGSVSTQLSTAQCSGFGSSKSATSTGSHVRLDGV</sequence>
<dbReference type="KEGG" id="ehx:EMIHUDRAFT_212566"/>
<evidence type="ECO:0000313" key="2">
    <source>
        <dbReference type="EnsemblProtists" id="EOD13487"/>
    </source>
</evidence>
<name>A0A0D3IQF2_EMIH1</name>
<accession>A0A0D3IQF2</accession>
<reference evidence="3" key="1">
    <citation type="journal article" date="2013" name="Nature">
        <title>Pan genome of the phytoplankton Emiliania underpins its global distribution.</title>
        <authorList>
            <person name="Read B.A."/>
            <person name="Kegel J."/>
            <person name="Klute M.J."/>
            <person name="Kuo A."/>
            <person name="Lefebvre S.C."/>
            <person name="Maumus F."/>
            <person name="Mayer C."/>
            <person name="Miller J."/>
            <person name="Monier A."/>
            <person name="Salamov A."/>
            <person name="Young J."/>
            <person name="Aguilar M."/>
            <person name="Claverie J.M."/>
            <person name="Frickenhaus S."/>
            <person name="Gonzalez K."/>
            <person name="Herman E.K."/>
            <person name="Lin Y.C."/>
            <person name="Napier J."/>
            <person name="Ogata H."/>
            <person name="Sarno A.F."/>
            <person name="Shmutz J."/>
            <person name="Schroeder D."/>
            <person name="de Vargas C."/>
            <person name="Verret F."/>
            <person name="von Dassow P."/>
            <person name="Valentin K."/>
            <person name="Van de Peer Y."/>
            <person name="Wheeler G."/>
            <person name="Dacks J.B."/>
            <person name="Delwiche C.F."/>
            <person name="Dyhrman S.T."/>
            <person name="Glockner G."/>
            <person name="John U."/>
            <person name="Richards T."/>
            <person name="Worden A.Z."/>
            <person name="Zhang X."/>
            <person name="Grigoriev I.V."/>
            <person name="Allen A.E."/>
            <person name="Bidle K."/>
            <person name="Borodovsky M."/>
            <person name="Bowler C."/>
            <person name="Brownlee C."/>
            <person name="Cock J.M."/>
            <person name="Elias M."/>
            <person name="Gladyshev V.N."/>
            <person name="Groth M."/>
            <person name="Guda C."/>
            <person name="Hadaegh A."/>
            <person name="Iglesias-Rodriguez M.D."/>
            <person name="Jenkins J."/>
            <person name="Jones B.M."/>
            <person name="Lawson T."/>
            <person name="Leese F."/>
            <person name="Lindquist E."/>
            <person name="Lobanov A."/>
            <person name="Lomsadze A."/>
            <person name="Malik S.B."/>
            <person name="Marsh M.E."/>
            <person name="Mackinder L."/>
            <person name="Mock T."/>
            <person name="Mueller-Roeber B."/>
            <person name="Pagarete A."/>
            <person name="Parker M."/>
            <person name="Probert I."/>
            <person name="Quesneville H."/>
            <person name="Raines C."/>
            <person name="Rensing S.A."/>
            <person name="Riano-Pachon D.M."/>
            <person name="Richier S."/>
            <person name="Rokitta S."/>
            <person name="Shiraiwa Y."/>
            <person name="Soanes D.M."/>
            <person name="van der Giezen M."/>
            <person name="Wahlund T.M."/>
            <person name="Williams B."/>
            <person name="Wilson W."/>
            <person name="Wolfe G."/>
            <person name="Wurch L.L."/>
        </authorList>
    </citation>
    <scope>NUCLEOTIDE SEQUENCE</scope>
</reference>
<reference evidence="2" key="2">
    <citation type="submission" date="2024-10" db="UniProtKB">
        <authorList>
            <consortium name="EnsemblProtists"/>
        </authorList>
    </citation>
    <scope>IDENTIFICATION</scope>
</reference>
<dbReference type="PaxDb" id="2903-EOD13487"/>
<feature type="region of interest" description="Disordered" evidence="1">
    <location>
        <begin position="90"/>
        <end position="141"/>
    </location>
</feature>
<protein>
    <submittedName>
        <fullName evidence="2">Uncharacterized protein</fullName>
    </submittedName>
</protein>
<evidence type="ECO:0000256" key="1">
    <source>
        <dbReference type="SAM" id="MobiDB-lite"/>
    </source>
</evidence>
<dbReference type="AlphaFoldDB" id="A0A0D3IQF2"/>
<feature type="region of interest" description="Disordered" evidence="1">
    <location>
        <begin position="167"/>
        <end position="189"/>
    </location>
</feature>
<feature type="compositionally biased region" description="Basic and acidic residues" evidence="1">
    <location>
        <begin position="90"/>
        <end position="124"/>
    </location>
</feature>
<feature type="compositionally biased region" description="Polar residues" evidence="1">
    <location>
        <begin position="167"/>
        <end position="182"/>
    </location>
</feature>
<dbReference type="HOGENOM" id="CLU_1436896_0_0_1"/>